<dbReference type="PANTHER" id="PTHR30246:SF1">
    <property type="entry name" value="2-DEHYDRO-3-DEOXY-6-PHOSPHOGALACTONATE ALDOLASE-RELATED"/>
    <property type="match status" value="1"/>
</dbReference>
<keyword evidence="4" id="KW-0456">Lyase</keyword>
<organism evidence="6">
    <name type="scientific">marine metagenome</name>
    <dbReference type="NCBI Taxonomy" id="408172"/>
    <lineage>
        <taxon>unclassified sequences</taxon>
        <taxon>metagenomes</taxon>
        <taxon>ecological metagenomes</taxon>
    </lineage>
</organism>
<comment type="pathway">
    <text evidence="1">Carbohydrate acid metabolism.</text>
</comment>
<comment type="similarity">
    <text evidence="2">Belongs to the KHG/KDPG aldolase family.</text>
</comment>
<evidence type="ECO:0008006" key="7">
    <source>
        <dbReference type="Google" id="ProtNLM"/>
    </source>
</evidence>
<dbReference type="CDD" id="cd00452">
    <property type="entry name" value="KDPG_aldolase"/>
    <property type="match status" value="1"/>
</dbReference>
<feature type="non-terminal residue" evidence="6">
    <location>
        <position position="1"/>
    </location>
</feature>
<comment type="subunit">
    <text evidence="3">Homotrimer.</text>
</comment>
<evidence type="ECO:0000256" key="5">
    <source>
        <dbReference type="ARBA" id="ARBA00023277"/>
    </source>
</evidence>
<dbReference type="GO" id="GO:0016829">
    <property type="term" value="F:lyase activity"/>
    <property type="evidence" value="ECO:0007669"/>
    <property type="project" value="UniProtKB-KW"/>
</dbReference>
<dbReference type="InterPro" id="IPR013785">
    <property type="entry name" value="Aldolase_TIM"/>
</dbReference>
<dbReference type="InterPro" id="IPR000887">
    <property type="entry name" value="Aldlse_KDPG_KHG"/>
</dbReference>
<evidence type="ECO:0000256" key="1">
    <source>
        <dbReference type="ARBA" id="ARBA00004761"/>
    </source>
</evidence>
<gene>
    <name evidence="6" type="ORF">METZ01_LOCUS53771</name>
</gene>
<dbReference type="AlphaFoldDB" id="A0A381SF19"/>
<accession>A0A381SF19</accession>
<dbReference type="NCBIfam" id="NF006600">
    <property type="entry name" value="PRK09140.1"/>
    <property type="match status" value="1"/>
</dbReference>
<dbReference type="PANTHER" id="PTHR30246">
    <property type="entry name" value="2-KETO-3-DEOXY-6-PHOSPHOGLUCONATE ALDOLASE"/>
    <property type="match status" value="1"/>
</dbReference>
<keyword evidence="5" id="KW-0119">Carbohydrate metabolism</keyword>
<protein>
    <recommendedName>
        <fullName evidence="7">2-dehydro-3-deoxy-6-phosphogalactonate aldolase</fullName>
    </recommendedName>
</protein>
<dbReference type="SUPFAM" id="SSF51569">
    <property type="entry name" value="Aldolase"/>
    <property type="match status" value="1"/>
</dbReference>
<dbReference type="EMBL" id="UINC01002850">
    <property type="protein sequence ID" value="SVA00917.1"/>
    <property type="molecule type" value="Genomic_DNA"/>
</dbReference>
<evidence type="ECO:0000256" key="2">
    <source>
        <dbReference type="ARBA" id="ARBA00006906"/>
    </source>
</evidence>
<proteinExistence type="inferred from homology"/>
<sequence length="180" mass="18951">VLAVTEVLIECDIRSIEVTMNSPEPLTSIELMTKEFGQQATIGAGTVTKITEVEDVASAGGKFIVSPNCNEAIIRHTKALQLGSYPGVFTATECFSALSAGADALKVFPASLIGPQGIKELKAVLPMSTALFAVGGISFENINIWKDAGVFGYGIGSSLYKPGKSINDIRTSALQLKKII</sequence>
<evidence type="ECO:0000313" key="6">
    <source>
        <dbReference type="EMBL" id="SVA00917.1"/>
    </source>
</evidence>
<dbReference type="Pfam" id="PF01081">
    <property type="entry name" value="Aldolase"/>
    <property type="match status" value="1"/>
</dbReference>
<evidence type="ECO:0000256" key="4">
    <source>
        <dbReference type="ARBA" id="ARBA00023239"/>
    </source>
</evidence>
<dbReference type="Gene3D" id="3.20.20.70">
    <property type="entry name" value="Aldolase class I"/>
    <property type="match status" value="1"/>
</dbReference>
<name>A0A381SF19_9ZZZZ</name>
<reference evidence="6" key="1">
    <citation type="submission" date="2018-05" db="EMBL/GenBank/DDBJ databases">
        <authorList>
            <person name="Lanie J.A."/>
            <person name="Ng W.-L."/>
            <person name="Kazmierczak K.M."/>
            <person name="Andrzejewski T.M."/>
            <person name="Davidsen T.M."/>
            <person name="Wayne K.J."/>
            <person name="Tettelin H."/>
            <person name="Glass J.I."/>
            <person name="Rusch D."/>
            <person name="Podicherti R."/>
            <person name="Tsui H.-C.T."/>
            <person name="Winkler M.E."/>
        </authorList>
    </citation>
    <scope>NUCLEOTIDE SEQUENCE</scope>
</reference>
<evidence type="ECO:0000256" key="3">
    <source>
        <dbReference type="ARBA" id="ARBA00011233"/>
    </source>
</evidence>